<feature type="transmembrane region" description="Helical" evidence="1">
    <location>
        <begin position="42"/>
        <end position="61"/>
    </location>
</feature>
<dbReference type="Proteomes" id="UP000516412">
    <property type="component" value="Chromosome"/>
</dbReference>
<protein>
    <submittedName>
        <fullName evidence="2">NfeD-like C-terminal partner-binding family protein</fullName>
    </submittedName>
</protein>
<dbReference type="KEGG" id="nmus:H7A79_1181"/>
<dbReference type="RefSeq" id="WP_187001427.1">
    <property type="nucleotide sequence ID" value="NZ_CP060414.2"/>
</dbReference>
<gene>
    <name evidence="2" type="ORF">H7A79_1181</name>
</gene>
<dbReference type="AlphaFoldDB" id="A0A7H1M8D6"/>
<sequence length="138" mass="14851">MIYWLIAAALVLILELFAGTVYLLVVSAALFGAGLAALLFDNHAVSTTTAAVLATAGIVWVNRRLKSRRKTGNGETALDDLDVGQTVHINRRLHGNRYEVHYRGAVWQAEAANALAVSQPQTAVITGKNGNVLLIHLH</sequence>
<reference evidence="2" key="1">
    <citation type="submission" date="2024-06" db="EMBL/GenBank/DDBJ databases">
        <title>Complete Genome Sequence of mouse commensal type strain Neisseria musculi.</title>
        <authorList>
            <person name="Thapa E."/>
            <person name="Aluvathingal J."/>
            <person name="Nadendla S."/>
            <person name="Mehta A."/>
            <person name="Tettelin H."/>
            <person name="Weyand N.J."/>
        </authorList>
    </citation>
    <scope>NUCLEOTIDE SEQUENCE</scope>
    <source>
        <strain evidence="2">NW831</strain>
    </source>
</reference>
<keyword evidence="1" id="KW-1133">Transmembrane helix</keyword>
<evidence type="ECO:0000256" key="1">
    <source>
        <dbReference type="SAM" id="Phobius"/>
    </source>
</evidence>
<keyword evidence="3" id="KW-1185">Reference proteome</keyword>
<name>A0A7H1M8D6_9NEIS</name>
<organism evidence="2 3">
    <name type="scientific">Neisseria musculi</name>
    <dbReference type="NCBI Taxonomy" id="1815583"/>
    <lineage>
        <taxon>Bacteria</taxon>
        <taxon>Pseudomonadati</taxon>
        <taxon>Pseudomonadota</taxon>
        <taxon>Betaproteobacteria</taxon>
        <taxon>Neisseriales</taxon>
        <taxon>Neisseriaceae</taxon>
        <taxon>Neisseria</taxon>
    </lineage>
</organism>
<evidence type="ECO:0000313" key="3">
    <source>
        <dbReference type="Proteomes" id="UP000516412"/>
    </source>
</evidence>
<keyword evidence="1" id="KW-0472">Membrane</keyword>
<dbReference type="EMBL" id="CP060414">
    <property type="protein sequence ID" value="QNT57901.1"/>
    <property type="molecule type" value="Genomic_DNA"/>
</dbReference>
<accession>A0A7H1M8D6</accession>
<proteinExistence type="predicted"/>
<keyword evidence="1" id="KW-0812">Transmembrane</keyword>
<evidence type="ECO:0000313" key="2">
    <source>
        <dbReference type="EMBL" id="QNT57901.1"/>
    </source>
</evidence>